<reference evidence="4 5" key="1">
    <citation type="submission" date="2024-08" db="EMBL/GenBank/DDBJ databases">
        <title>Gnathostoma spinigerum genome.</title>
        <authorList>
            <person name="Gonzalez-Bertolin B."/>
            <person name="Monzon S."/>
            <person name="Zaballos A."/>
            <person name="Jimenez P."/>
            <person name="Dekumyoy P."/>
            <person name="Varona S."/>
            <person name="Cuesta I."/>
            <person name="Sumanam S."/>
            <person name="Adisakwattana P."/>
            <person name="Gasser R.B."/>
            <person name="Hernandez-Gonzalez A."/>
            <person name="Young N.D."/>
            <person name="Perteguer M.J."/>
        </authorList>
    </citation>
    <scope>NUCLEOTIDE SEQUENCE [LARGE SCALE GENOMIC DNA]</scope>
    <source>
        <strain evidence="4">AL3</strain>
        <tissue evidence="4">Liver</tissue>
    </source>
</reference>
<dbReference type="SUPFAM" id="SSF49764">
    <property type="entry name" value="HSP20-like chaperones"/>
    <property type="match status" value="1"/>
</dbReference>
<dbReference type="Proteomes" id="UP001608902">
    <property type="component" value="Unassembled WGS sequence"/>
</dbReference>
<evidence type="ECO:0000313" key="4">
    <source>
        <dbReference type="EMBL" id="MFH4980679.1"/>
    </source>
</evidence>
<protein>
    <recommendedName>
        <fullName evidence="3">SHSP domain-containing protein</fullName>
    </recommendedName>
</protein>
<dbReference type="AlphaFoldDB" id="A0ABD6ER79"/>
<dbReference type="PANTHER" id="PTHR45640">
    <property type="entry name" value="HEAT SHOCK PROTEIN HSP-12.2-RELATED"/>
    <property type="match status" value="1"/>
</dbReference>
<dbReference type="Pfam" id="PF00011">
    <property type="entry name" value="HSP20"/>
    <property type="match status" value="1"/>
</dbReference>
<gene>
    <name evidence="4" type="ORF">AB6A40_007388</name>
</gene>
<evidence type="ECO:0000259" key="3">
    <source>
        <dbReference type="PROSITE" id="PS01031"/>
    </source>
</evidence>
<comment type="caution">
    <text evidence="4">The sequence shown here is derived from an EMBL/GenBank/DDBJ whole genome shotgun (WGS) entry which is preliminary data.</text>
</comment>
<dbReference type="EMBL" id="JBGFUD010005914">
    <property type="protein sequence ID" value="MFH4980679.1"/>
    <property type="molecule type" value="Genomic_DNA"/>
</dbReference>
<evidence type="ECO:0000313" key="5">
    <source>
        <dbReference type="Proteomes" id="UP001608902"/>
    </source>
</evidence>
<keyword evidence="5" id="KW-1185">Reference proteome</keyword>
<evidence type="ECO:0000256" key="2">
    <source>
        <dbReference type="RuleBase" id="RU003616"/>
    </source>
</evidence>
<dbReference type="InterPro" id="IPR008978">
    <property type="entry name" value="HSP20-like_chaperone"/>
</dbReference>
<comment type="similarity">
    <text evidence="1 2">Belongs to the small heat shock protein (HSP20) family.</text>
</comment>
<dbReference type="CDD" id="cd06526">
    <property type="entry name" value="metazoan_ACD"/>
    <property type="match status" value="1"/>
</dbReference>
<accession>A0ABD6ER79</accession>
<dbReference type="PROSITE" id="PS01031">
    <property type="entry name" value="SHSP"/>
    <property type="match status" value="1"/>
</dbReference>
<dbReference type="PANTHER" id="PTHR45640:SF35">
    <property type="entry name" value="HEAT SHOCK PROTEIN HSP-12.2"/>
    <property type="match status" value="1"/>
</dbReference>
<dbReference type="Gene3D" id="2.60.40.790">
    <property type="match status" value="1"/>
</dbReference>
<proteinExistence type="inferred from homology"/>
<organism evidence="4 5">
    <name type="scientific">Gnathostoma spinigerum</name>
    <dbReference type="NCBI Taxonomy" id="75299"/>
    <lineage>
        <taxon>Eukaryota</taxon>
        <taxon>Metazoa</taxon>
        <taxon>Ecdysozoa</taxon>
        <taxon>Nematoda</taxon>
        <taxon>Chromadorea</taxon>
        <taxon>Rhabditida</taxon>
        <taxon>Spirurina</taxon>
        <taxon>Gnathostomatomorpha</taxon>
        <taxon>Gnathostomatoidea</taxon>
        <taxon>Gnathostomatidae</taxon>
        <taxon>Gnathostoma</taxon>
    </lineage>
</organism>
<sequence>MESTIEVQAQSWKPEQWDWPLQKNDGVVQLINTKDKFEVTLDASLFSPKEIEVKIVKNKLLIHCMHESRSDQWGEVKREISRSYQLPEDVDPKTIKSNLTSKGQLIIRADKK</sequence>
<dbReference type="InterPro" id="IPR002068">
    <property type="entry name" value="A-crystallin/Hsp20_dom"/>
</dbReference>
<dbReference type="InterPro" id="IPR001436">
    <property type="entry name" value="Alpha-crystallin/sHSP_animal"/>
</dbReference>
<name>A0ABD6ER79_9BILA</name>
<dbReference type="PRINTS" id="PR00299">
    <property type="entry name" value="ACRYSTALLIN"/>
</dbReference>
<evidence type="ECO:0000256" key="1">
    <source>
        <dbReference type="PROSITE-ProRule" id="PRU00285"/>
    </source>
</evidence>
<feature type="domain" description="SHSP" evidence="3">
    <location>
        <begin position="18"/>
        <end position="112"/>
    </location>
</feature>